<proteinExistence type="predicted"/>
<reference evidence="2" key="1">
    <citation type="submission" date="2022-03" db="EMBL/GenBank/DDBJ databases">
        <title>Genomic analyses of argali, domestic sheep and their hybrids provide insights into chromosomal evolution, heterosis and genetic basis of agronomic traits.</title>
        <authorList>
            <person name="Li M."/>
        </authorList>
    </citation>
    <scope>NUCLEOTIDE SEQUENCE</scope>
    <source>
        <strain evidence="2">CAU-MHL-2022a</strain>
        <tissue evidence="2">Skin</tissue>
    </source>
</reference>
<dbReference type="Proteomes" id="UP001214576">
    <property type="component" value="Unassembled WGS sequence"/>
</dbReference>
<dbReference type="EMBL" id="JAKZEL010000012">
    <property type="protein sequence ID" value="KAI4538992.1"/>
    <property type="molecule type" value="Genomic_DNA"/>
</dbReference>
<feature type="compositionally biased region" description="Basic and acidic residues" evidence="1">
    <location>
        <begin position="304"/>
        <end position="315"/>
    </location>
</feature>
<dbReference type="AlphaFoldDB" id="A0AAD4Y9G8"/>
<name>A0AAD4Y9G8_OVIAM</name>
<keyword evidence="3" id="KW-1185">Reference proteome</keyword>
<evidence type="ECO:0000313" key="3">
    <source>
        <dbReference type="Proteomes" id="UP001214576"/>
    </source>
</evidence>
<comment type="caution">
    <text evidence="2">The sequence shown here is derived from an EMBL/GenBank/DDBJ whole genome shotgun (WGS) entry which is preliminary data.</text>
</comment>
<evidence type="ECO:0000256" key="1">
    <source>
        <dbReference type="SAM" id="MobiDB-lite"/>
    </source>
</evidence>
<accession>A0AAD4Y9G8</accession>
<organism evidence="2 3">
    <name type="scientific">Ovis ammon polii</name>
    <dbReference type="NCBI Taxonomy" id="230172"/>
    <lineage>
        <taxon>Eukaryota</taxon>
        <taxon>Metazoa</taxon>
        <taxon>Chordata</taxon>
        <taxon>Craniata</taxon>
        <taxon>Vertebrata</taxon>
        <taxon>Euteleostomi</taxon>
        <taxon>Mammalia</taxon>
        <taxon>Eutheria</taxon>
        <taxon>Laurasiatheria</taxon>
        <taxon>Artiodactyla</taxon>
        <taxon>Ruminantia</taxon>
        <taxon>Pecora</taxon>
        <taxon>Bovidae</taxon>
        <taxon>Caprinae</taxon>
        <taxon>Ovis</taxon>
    </lineage>
</organism>
<sequence>MAEKLLSFVIKCLELKRSVLRSPSRFHECAPCEVTSNYAHEHPLLQARVSAASSRAPPFGELQHALLGPLPVSPPGGADAEEVDGSSSTACEREKADDTVQALLHSEQWNIILEDTITTPLNLVLLPRREALSCPTWHYSLSAFSLEAQRREEKSHTQGVRRSQKLQGSEKRAVSISRYLSVLPGYCQLEFVSFLQLRDAWKGMIGDNLKPLCRIFLFIKEEYSGGTGQPNFTVKNISFMTQRANRSEVKEVKVQKRKGRLSYEKLALPSAALRKENHERSACIPGGPGPPVGGPSESSSLQRQKGEGPARDTGRKSNKCYLGFSGIDPPRYLDLKKQM</sequence>
<gene>
    <name evidence="2" type="ORF">MG293_011259</name>
</gene>
<protein>
    <submittedName>
        <fullName evidence="2">Uncharacterized protein</fullName>
    </submittedName>
</protein>
<evidence type="ECO:0000313" key="2">
    <source>
        <dbReference type="EMBL" id="KAI4538992.1"/>
    </source>
</evidence>
<feature type="region of interest" description="Disordered" evidence="1">
    <location>
        <begin position="277"/>
        <end position="339"/>
    </location>
</feature>